<evidence type="ECO:0000256" key="1">
    <source>
        <dbReference type="SAM" id="MobiDB-lite"/>
    </source>
</evidence>
<dbReference type="AlphaFoldDB" id="A0AAD5XVQ9"/>
<reference evidence="2" key="1">
    <citation type="submission" date="2020-05" db="EMBL/GenBank/DDBJ databases">
        <title>Phylogenomic resolution of chytrid fungi.</title>
        <authorList>
            <person name="Stajich J.E."/>
            <person name="Amses K."/>
            <person name="Simmons R."/>
            <person name="Seto K."/>
            <person name="Myers J."/>
            <person name="Bonds A."/>
            <person name="Quandt C.A."/>
            <person name="Barry K."/>
            <person name="Liu P."/>
            <person name="Grigoriev I."/>
            <person name="Longcore J.E."/>
            <person name="James T.Y."/>
        </authorList>
    </citation>
    <scope>NUCLEOTIDE SEQUENCE</scope>
    <source>
        <strain evidence="2">JEL0476</strain>
    </source>
</reference>
<dbReference type="Proteomes" id="UP001211065">
    <property type="component" value="Unassembled WGS sequence"/>
</dbReference>
<evidence type="ECO:0000313" key="3">
    <source>
        <dbReference type="Proteomes" id="UP001211065"/>
    </source>
</evidence>
<keyword evidence="3" id="KW-1185">Reference proteome</keyword>
<name>A0AAD5XVQ9_9FUNG</name>
<proteinExistence type="predicted"/>
<accession>A0AAD5XVQ9</accession>
<protein>
    <submittedName>
        <fullName evidence="2">Uncharacterized protein</fullName>
    </submittedName>
</protein>
<comment type="caution">
    <text evidence="2">The sequence shown here is derived from an EMBL/GenBank/DDBJ whole genome shotgun (WGS) entry which is preliminary data.</text>
</comment>
<sequence>MNELFIGLPRRESPLFNTKVIHNFRNSTPPTKYGRLHSDPNLYESDDIIWFMDTFSQIHKYSDPSKDLLTNRPVSSAYNNAINLKLGNRPKSTIKSLMKKRPARQTSFSAETKKSLNETVEVALLKKEQEETTPPIIPTQKSRTPPKNSDLGIKKSIKSATSSVVTPPITIDMPLINYKVNKNVESKISNIESNISLKINGNTKKSTNIIKDVQPKPQKKGSGITLNDYSILQNYEKKIVESDNYLFPDPLCSYNKFKSNALKGGKISSNDAFFTLVLEMERLEYATVRYENRELKTTKTKKISNNNLSVSSEELEPPTLIKKILSQQNKEKNIPALENKLSDLSTHSNKFYSADTLERLTSDLQDLDIMPPDVKSFETTDALPPLQIIKNRNEEVRVKSADCLTRILPLQLEDDIELVNKEDVCNTVIEKTTCKNNFIKKSKVCQKKKYPTAACKKKRKVKQLSSTSIRFFNEEKLGDFEAEAENNGKNSLKQAQIDFFTSLNDDNSTKSFTVSYTDMQSTEGESDFDLLSNHCTQSFNPSLESLFQVSKDSDKMYAVAAEGVKGSESIGRISRKRKPLKRKYNVPQTICAELKKINFFSLKENLIASDEWTQEKPSYVKNRTNFDTQLIQKLNRKKVKKLTVSKKKKIKRGNCK</sequence>
<dbReference type="EMBL" id="JADGJW010000980">
    <property type="protein sequence ID" value="KAJ3208721.1"/>
    <property type="molecule type" value="Genomic_DNA"/>
</dbReference>
<organism evidence="2 3">
    <name type="scientific">Clydaea vesicula</name>
    <dbReference type="NCBI Taxonomy" id="447962"/>
    <lineage>
        <taxon>Eukaryota</taxon>
        <taxon>Fungi</taxon>
        <taxon>Fungi incertae sedis</taxon>
        <taxon>Chytridiomycota</taxon>
        <taxon>Chytridiomycota incertae sedis</taxon>
        <taxon>Chytridiomycetes</taxon>
        <taxon>Lobulomycetales</taxon>
        <taxon>Lobulomycetaceae</taxon>
        <taxon>Clydaea</taxon>
    </lineage>
</organism>
<gene>
    <name evidence="2" type="ORF">HK099_008669</name>
</gene>
<evidence type="ECO:0000313" key="2">
    <source>
        <dbReference type="EMBL" id="KAJ3208721.1"/>
    </source>
</evidence>
<feature type="region of interest" description="Disordered" evidence="1">
    <location>
        <begin position="129"/>
        <end position="150"/>
    </location>
</feature>